<dbReference type="GO" id="GO:0000160">
    <property type="term" value="P:phosphorelay signal transduction system"/>
    <property type="evidence" value="ECO:0007669"/>
    <property type="project" value="InterPro"/>
</dbReference>
<dbReference type="AlphaFoldDB" id="A0A9X1PIR2"/>
<dbReference type="SUPFAM" id="SSF52172">
    <property type="entry name" value="CheY-like"/>
    <property type="match status" value="1"/>
</dbReference>
<gene>
    <name evidence="3" type="ORF">LXM26_01655</name>
</gene>
<name>A0A9X1PIR2_9BACT</name>
<dbReference type="InterPro" id="IPR001789">
    <property type="entry name" value="Sig_transdc_resp-reg_receiver"/>
</dbReference>
<dbReference type="PROSITE" id="PS50110">
    <property type="entry name" value="RESPONSE_REGULATORY"/>
    <property type="match status" value="1"/>
</dbReference>
<accession>A0A9X1PIR2</accession>
<comment type="caution">
    <text evidence="3">The sequence shown here is derived from an EMBL/GenBank/DDBJ whole genome shotgun (WGS) entry which is preliminary data.</text>
</comment>
<dbReference type="Pfam" id="PF00072">
    <property type="entry name" value="Response_reg"/>
    <property type="match status" value="1"/>
</dbReference>
<dbReference type="InterPro" id="IPR052893">
    <property type="entry name" value="TCS_response_regulator"/>
</dbReference>
<dbReference type="InterPro" id="IPR011006">
    <property type="entry name" value="CheY-like_superfamily"/>
</dbReference>
<organism evidence="3 4">
    <name type="scientific">Dyadobacter chenwenxiniae</name>
    <dbReference type="NCBI Taxonomy" id="2906456"/>
    <lineage>
        <taxon>Bacteria</taxon>
        <taxon>Pseudomonadati</taxon>
        <taxon>Bacteroidota</taxon>
        <taxon>Cytophagia</taxon>
        <taxon>Cytophagales</taxon>
        <taxon>Spirosomataceae</taxon>
        <taxon>Dyadobacter</taxon>
    </lineage>
</organism>
<dbReference type="Proteomes" id="UP001139000">
    <property type="component" value="Unassembled WGS sequence"/>
</dbReference>
<feature type="domain" description="Response regulatory" evidence="2">
    <location>
        <begin position="25"/>
        <end position="146"/>
    </location>
</feature>
<protein>
    <submittedName>
        <fullName evidence="3">Response regulator</fullName>
    </submittedName>
</protein>
<proteinExistence type="predicted"/>
<dbReference type="PANTHER" id="PTHR44520:SF2">
    <property type="entry name" value="RESPONSE REGULATOR RCP1"/>
    <property type="match status" value="1"/>
</dbReference>
<keyword evidence="4" id="KW-1185">Reference proteome</keyword>
<dbReference type="Gene3D" id="3.40.50.2300">
    <property type="match status" value="1"/>
</dbReference>
<sequence>MEKLRNVHFHIIFAIHNLQMKEPKTIYLADDDQDDRYFLRQAMKAANASTEIIEVENGLELITVMKKQPGPQASLILMDMNMPKMNGLETIAAIRADTALSTVPVVMISTSSNSSLIEMAYEAGADSFITKPSTFEEFNQLGVQLTEKFLS</sequence>
<dbReference type="PANTHER" id="PTHR44520">
    <property type="entry name" value="RESPONSE REGULATOR RCP1-RELATED"/>
    <property type="match status" value="1"/>
</dbReference>
<dbReference type="EMBL" id="JAJTTC010000001">
    <property type="protein sequence ID" value="MCF0060183.1"/>
    <property type="molecule type" value="Genomic_DNA"/>
</dbReference>
<feature type="modified residue" description="4-aspartylphosphate" evidence="1">
    <location>
        <position position="79"/>
    </location>
</feature>
<dbReference type="CDD" id="cd17557">
    <property type="entry name" value="REC_Rcp-like"/>
    <property type="match status" value="1"/>
</dbReference>
<dbReference type="SMART" id="SM00448">
    <property type="entry name" value="REC"/>
    <property type="match status" value="1"/>
</dbReference>
<evidence type="ECO:0000256" key="1">
    <source>
        <dbReference type="PROSITE-ProRule" id="PRU00169"/>
    </source>
</evidence>
<keyword evidence="1" id="KW-0597">Phosphoprotein</keyword>
<evidence type="ECO:0000313" key="4">
    <source>
        <dbReference type="Proteomes" id="UP001139000"/>
    </source>
</evidence>
<dbReference type="RefSeq" id="WP_234652785.1">
    <property type="nucleotide sequence ID" value="NZ_CP094997.1"/>
</dbReference>
<evidence type="ECO:0000313" key="3">
    <source>
        <dbReference type="EMBL" id="MCF0060183.1"/>
    </source>
</evidence>
<reference evidence="3" key="1">
    <citation type="submission" date="2021-12" db="EMBL/GenBank/DDBJ databases">
        <title>Novel species in genus Dyadobacter.</title>
        <authorList>
            <person name="Ma C."/>
        </authorList>
    </citation>
    <scope>NUCLEOTIDE SEQUENCE</scope>
    <source>
        <strain evidence="3">LJ419</strain>
    </source>
</reference>
<evidence type="ECO:0000259" key="2">
    <source>
        <dbReference type="PROSITE" id="PS50110"/>
    </source>
</evidence>